<organism evidence="1 2">
    <name type="scientific">Rhodococcus opacus</name>
    <name type="common">Nocardia opaca</name>
    <dbReference type="NCBI Taxonomy" id="37919"/>
    <lineage>
        <taxon>Bacteria</taxon>
        <taxon>Bacillati</taxon>
        <taxon>Actinomycetota</taxon>
        <taxon>Actinomycetes</taxon>
        <taxon>Mycobacteriales</taxon>
        <taxon>Nocardiaceae</taxon>
        <taxon>Rhodococcus</taxon>
    </lineage>
</organism>
<protein>
    <recommendedName>
        <fullName evidence="3">Cupin 2 conserved barrel domain-containing protein</fullName>
    </recommendedName>
</protein>
<name>A0A1B1K2L9_RHOOP</name>
<gene>
    <name evidence="1" type="ORF">R1CP_10715</name>
</gene>
<dbReference type="SUPFAM" id="SSF51182">
    <property type="entry name" value="RmlC-like cupins"/>
    <property type="match status" value="1"/>
</dbReference>
<evidence type="ECO:0008006" key="3">
    <source>
        <dbReference type="Google" id="ProtNLM"/>
    </source>
</evidence>
<dbReference type="PATRIC" id="fig|37919.13.peg.2202"/>
<dbReference type="Proteomes" id="UP000186108">
    <property type="component" value="Chromosome"/>
</dbReference>
<reference evidence="1 2" key="1">
    <citation type="submission" date="2014-07" db="EMBL/GenBank/DDBJ databases">
        <authorList>
            <person name="Zhang J.E."/>
            <person name="Yang H."/>
            <person name="Guo J."/>
            <person name="Deng Z."/>
            <person name="Luo H."/>
            <person name="Luo M."/>
            <person name="Zhao B."/>
        </authorList>
    </citation>
    <scope>NUCLEOTIDE SEQUENCE [LARGE SCALE GENOMIC DNA]</scope>
    <source>
        <strain evidence="1 2">1CP</strain>
    </source>
</reference>
<proteinExistence type="predicted"/>
<dbReference type="EMBL" id="CP009111">
    <property type="protein sequence ID" value="ANS26856.1"/>
    <property type="molecule type" value="Genomic_DNA"/>
</dbReference>
<sequence length="167" mass="17473">MGSGVRRSYRRSMSTHVHVNRAGDGRHLTAPDADITVLVGGDHAGGAYEVFLVEASRNAPDGPLHAEPWPKSYHVLRGRILVQAGDTGYELAAGETIAVEAGTMNTFTVLSESADFLLVSAGASNSGFFGDLDAVGRGGHSPAEMDRLLHEVTDRYGVELATGAGAP</sequence>
<accession>A0A1B1K2L9</accession>
<dbReference type="InterPro" id="IPR014710">
    <property type="entry name" value="RmlC-like_jellyroll"/>
</dbReference>
<dbReference type="AlphaFoldDB" id="A0A1B1K2L9"/>
<dbReference type="Gene3D" id="2.60.120.10">
    <property type="entry name" value="Jelly Rolls"/>
    <property type="match status" value="1"/>
</dbReference>
<evidence type="ECO:0000313" key="2">
    <source>
        <dbReference type="Proteomes" id="UP000186108"/>
    </source>
</evidence>
<dbReference type="InterPro" id="IPR011051">
    <property type="entry name" value="RmlC_Cupin_sf"/>
</dbReference>
<evidence type="ECO:0000313" key="1">
    <source>
        <dbReference type="EMBL" id="ANS26856.1"/>
    </source>
</evidence>